<dbReference type="SUPFAM" id="SSF69318">
    <property type="entry name" value="Integrin alpha N-terminal domain"/>
    <property type="match status" value="1"/>
</dbReference>
<name>A0A1I6UKB7_9BACL</name>
<dbReference type="EMBL" id="FPAA01000017">
    <property type="protein sequence ID" value="SFT01905.1"/>
    <property type="molecule type" value="Genomic_DNA"/>
</dbReference>
<keyword evidence="5" id="KW-1185">Reference proteome</keyword>
<dbReference type="PANTHER" id="PTHR24273">
    <property type="entry name" value="FI04643P-RELATED"/>
    <property type="match status" value="1"/>
</dbReference>
<keyword evidence="2" id="KW-0677">Repeat</keyword>
<protein>
    <submittedName>
        <fullName evidence="4">Repeat domain-containing protein</fullName>
    </submittedName>
</protein>
<dbReference type="InterPro" id="IPR013517">
    <property type="entry name" value="FG-GAP"/>
</dbReference>
<sequence>MKWSVQRSVPKPLLQREITQLLSLLETFNHDGNLDLAVPNILDDTVSVLLGDGAGSFGTQTTFVTENSPNGITTGDFNHDGALDLAITNIGDDTISVLLNSCVNPFICSDLTLENDPGTCEATVPLPTTTQCPNVTTVCNPDTVQVGPPTPVTCTATSDIDPTNSEACTFTVTVKDIEPPVLSGLNDTEITADNDIGTIVTYPDPTATDNCPGTITITCTPPSGSFLPIGTTVTCTATDSNGNSSTGTFTIMVIPFQEE</sequence>
<evidence type="ECO:0000256" key="2">
    <source>
        <dbReference type="ARBA" id="ARBA00022737"/>
    </source>
</evidence>
<reference evidence="5" key="1">
    <citation type="submission" date="2016-10" db="EMBL/GenBank/DDBJ databases">
        <authorList>
            <person name="Varghese N."/>
            <person name="Submissions S."/>
        </authorList>
    </citation>
    <scope>NUCLEOTIDE SEQUENCE [LARGE SCALE GENOMIC DNA]</scope>
    <source>
        <strain evidence="5">DSM 45789</strain>
    </source>
</reference>
<dbReference type="RefSeq" id="WP_176392150.1">
    <property type="nucleotide sequence ID" value="NZ_FPAA01000017.1"/>
</dbReference>
<proteinExistence type="predicted"/>
<feature type="domain" description="HYR" evidence="3">
    <location>
        <begin position="175"/>
        <end position="255"/>
    </location>
</feature>
<dbReference type="AlphaFoldDB" id="A0A1I6UKB7"/>
<evidence type="ECO:0000256" key="1">
    <source>
        <dbReference type="ARBA" id="ARBA00022729"/>
    </source>
</evidence>
<dbReference type="PROSITE" id="PS50825">
    <property type="entry name" value="HYR"/>
    <property type="match status" value="1"/>
</dbReference>
<evidence type="ECO:0000313" key="4">
    <source>
        <dbReference type="EMBL" id="SFT01905.1"/>
    </source>
</evidence>
<dbReference type="Pfam" id="PF02494">
    <property type="entry name" value="HYR"/>
    <property type="match status" value="1"/>
</dbReference>
<organism evidence="4 5">
    <name type="scientific">Marininema halotolerans</name>
    <dbReference type="NCBI Taxonomy" id="1155944"/>
    <lineage>
        <taxon>Bacteria</taxon>
        <taxon>Bacillati</taxon>
        <taxon>Bacillota</taxon>
        <taxon>Bacilli</taxon>
        <taxon>Bacillales</taxon>
        <taxon>Thermoactinomycetaceae</taxon>
        <taxon>Marininema</taxon>
    </lineage>
</organism>
<dbReference type="Proteomes" id="UP000198660">
    <property type="component" value="Unassembled WGS sequence"/>
</dbReference>
<evidence type="ECO:0000313" key="5">
    <source>
        <dbReference type="Proteomes" id="UP000198660"/>
    </source>
</evidence>
<dbReference type="InterPro" id="IPR028994">
    <property type="entry name" value="Integrin_alpha_N"/>
</dbReference>
<gene>
    <name evidence="4" type="ORF">SAMN05444972_11740</name>
</gene>
<dbReference type="Pfam" id="PF13517">
    <property type="entry name" value="FG-GAP_3"/>
    <property type="match status" value="1"/>
</dbReference>
<evidence type="ECO:0000259" key="3">
    <source>
        <dbReference type="PROSITE" id="PS50825"/>
    </source>
</evidence>
<dbReference type="PANTHER" id="PTHR24273:SF32">
    <property type="entry name" value="HYALIN"/>
    <property type="match status" value="1"/>
</dbReference>
<keyword evidence="1" id="KW-0732">Signal</keyword>
<accession>A0A1I6UKB7</accession>
<dbReference type="Gene3D" id="2.30.30.100">
    <property type="match status" value="1"/>
</dbReference>
<dbReference type="InterPro" id="IPR003410">
    <property type="entry name" value="HYR_dom"/>
</dbReference>